<proteinExistence type="predicted"/>
<dbReference type="PANTHER" id="PTHR43319:SF3">
    <property type="entry name" value="BETA-LACTAMASE-RELATED DOMAIN-CONTAINING PROTEIN"/>
    <property type="match status" value="1"/>
</dbReference>
<dbReference type="Pfam" id="PF00144">
    <property type="entry name" value="Beta-lactamase"/>
    <property type="match status" value="1"/>
</dbReference>
<dbReference type="Gene3D" id="3.40.710.10">
    <property type="entry name" value="DD-peptidase/beta-lactamase superfamily"/>
    <property type="match status" value="1"/>
</dbReference>
<dbReference type="InterPro" id="IPR052907">
    <property type="entry name" value="Beta-lactamase/esterase"/>
</dbReference>
<protein>
    <submittedName>
        <fullName evidence="2">CubicO group peptidase (Beta-lactamase class C family)</fullName>
    </submittedName>
</protein>
<dbReference type="InterPro" id="IPR001466">
    <property type="entry name" value="Beta-lactam-related"/>
</dbReference>
<keyword evidence="3" id="KW-1185">Reference proteome</keyword>
<dbReference type="OrthoDB" id="9809635at2"/>
<name>A0A4R7W2G5_9PSEU</name>
<dbReference type="RefSeq" id="WP_133901474.1">
    <property type="nucleotide sequence ID" value="NZ_SOCP01000002.1"/>
</dbReference>
<reference evidence="2 3" key="1">
    <citation type="submission" date="2019-03" db="EMBL/GenBank/DDBJ databases">
        <title>Genomic Encyclopedia of Archaeal and Bacterial Type Strains, Phase II (KMG-II): from individual species to whole genera.</title>
        <authorList>
            <person name="Goeker M."/>
        </authorList>
    </citation>
    <scope>NUCLEOTIDE SEQUENCE [LARGE SCALE GENOMIC DNA]</scope>
    <source>
        <strain evidence="2 3">DSM 45499</strain>
    </source>
</reference>
<gene>
    <name evidence="2" type="ORF">CLV71_102274</name>
</gene>
<dbReference type="AlphaFoldDB" id="A0A4R7W2G5"/>
<organism evidence="2 3">
    <name type="scientific">Actinophytocola oryzae</name>
    <dbReference type="NCBI Taxonomy" id="502181"/>
    <lineage>
        <taxon>Bacteria</taxon>
        <taxon>Bacillati</taxon>
        <taxon>Actinomycetota</taxon>
        <taxon>Actinomycetes</taxon>
        <taxon>Pseudonocardiales</taxon>
        <taxon>Pseudonocardiaceae</taxon>
    </lineage>
</organism>
<dbReference type="Proteomes" id="UP000294927">
    <property type="component" value="Unassembled WGS sequence"/>
</dbReference>
<comment type="caution">
    <text evidence="2">The sequence shown here is derived from an EMBL/GenBank/DDBJ whole genome shotgun (WGS) entry which is preliminary data.</text>
</comment>
<dbReference type="SUPFAM" id="SSF56601">
    <property type="entry name" value="beta-lactamase/transpeptidase-like"/>
    <property type="match status" value="1"/>
</dbReference>
<dbReference type="EMBL" id="SOCP01000002">
    <property type="protein sequence ID" value="TDV56208.1"/>
    <property type="molecule type" value="Genomic_DNA"/>
</dbReference>
<dbReference type="PANTHER" id="PTHR43319">
    <property type="entry name" value="BETA-LACTAMASE-RELATED"/>
    <property type="match status" value="1"/>
</dbReference>
<feature type="domain" description="Beta-lactamase-related" evidence="1">
    <location>
        <begin position="18"/>
        <end position="324"/>
    </location>
</feature>
<accession>A0A4R7W2G5</accession>
<sequence>MAGETNPLELVRARGVRAQLCVLRDGEVLLDHAVGCEPDSLFWIFSASKPFVALLVHLLAERGELDLDDPVARHWPEFGARGKESVTVRHVLRHRSGLFATRTYVGDALALTDWSRSVRRQEEARPRWRPGEVPAYQAIAFGFILGELVRRVTGDRPEDLLRKEFLDPLGLSDTYLGLPDSLWHRHVPVRGRGLAAVVGHVVNRRATRRAVIPSGGISTTARDLARFYQALLNGGTLDGTRVLGEDSIAEARRPAAPGAPMDRVTRLPARWAQGFQLGHPDAEPSHFSPLGRSSTRSTFGHDGSNCCIGWADPDRRLVFVYLTDLLLAGHAGARHLGEVSDAVIATCD</sequence>
<evidence type="ECO:0000313" key="2">
    <source>
        <dbReference type="EMBL" id="TDV56208.1"/>
    </source>
</evidence>
<evidence type="ECO:0000259" key="1">
    <source>
        <dbReference type="Pfam" id="PF00144"/>
    </source>
</evidence>
<dbReference type="InterPro" id="IPR012338">
    <property type="entry name" value="Beta-lactam/transpept-like"/>
</dbReference>
<evidence type="ECO:0000313" key="3">
    <source>
        <dbReference type="Proteomes" id="UP000294927"/>
    </source>
</evidence>